<protein>
    <recommendedName>
        <fullName evidence="2">C2H2-type domain-containing protein</fullName>
    </recommendedName>
</protein>
<sequence length="424" mass="46882">MGNGNSRHSKLNDSTSHREYGSTGSHGSQPFINRTAELGSSVGVNILVALKVQFYRPNIDLVHFWFTVDTWEPAENIPKEFRDEFNDLSIVDDEEVKLDMAHCANCDQRLVSHDLKRRSRAVDGVLCYNCNASLVRTGRLPLLKKKDPSKKKSMTRMNGALQSGKPSTSLVPTGSSTTKRSQDMDLDIKARRLAAKAGSKIPDRKSHASGSTSPQRRPLKRDRSPDRSASPERKRLKKRTGTGAIEVPVDEIMEKYKPSVPRGVFNAHSDAVSVKLKNIWSGDVAQSESHDWNLSFFDDVNKTLKSIDPSGKKPSTLKNSLSRSTASKKKAVAAQIKGHLSTAVQVPQAVIHKSKEESPSGYGKRQPLTKTRVSAMDDVETAAIKKKNLQGNPEVVCMWNGCGTRFRSQEELATHCKAVHFNVP</sequence>
<feature type="compositionally biased region" description="Basic and acidic residues" evidence="1">
    <location>
        <begin position="221"/>
        <end position="233"/>
    </location>
</feature>
<feature type="region of interest" description="Disordered" evidence="1">
    <location>
        <begin position="305"/>
        <end position="324"/>
    </location>
</feature>
<evidence type="ECO:0000259" key="2">
    <source>
        <dbReference type="PROSITE" id="PS00028"/>
    </source>
</evidence>
<feature type="domain" description="C2H2-type" evidence="2">
    <location>
        <begin position="397"/>
        <end position="420"/>
    </location>
</feature>
<keyword evidence="4" id="KW-1185">Reference proteome</keyword>
<feature type="region of interest" description="Disordered" evidence="1">
    <location>
        <begin position="352"/>
        <end position="373"/>
    </location>
</feature>
<organism evidence="3 4">
    <name type="scientific">Spizellomyces punctatus (strain DAOM BR117)</name>
    <dbReference type="NCBI Taxonomy" id="645134"/>
    <lineage>
        <taxon>Eukaryota</taxon>
        <taxon>Fungi</taxon>
        <taxon>Fungi incertae sedis</taxon>
        <taxon>Chytridiomycota</taxon>
        <taxon>Chytridiomycota incertae sedis</taxon>
        <taxon>Chytridiomycetes</taxon>
        <taxon>Spizellomycetales</taxon>
        <taxon>Spizellomycetaceae</taxon>
        <taxon>Spizellomyces</taxon>
    </lineage>
</organism>
<feature type="compositionally biased region" description="Polar residues" evidence="1">
    <location>
        <begin position="22"/>
        <end position="32"/>
    </location>
</feature>
<gene>
    <name evidence="3" type="ORF">SPPG_02312</name>
</gene>
<dbReference type="InterPro" id="IPR036236">
    <property type="entry name" value="Znf_C2H2_sf"/>
</dbReference>
<evidence type="ECO:0000313" key="3">
    <source>
        <dbReference type="EMBL" id="KND03261.1"/>
    </source>
</evidence>
<dbReference type="VEuPathDB" id="FungiDB:SPPG_02312"/>
<evidence type="ECO:0000256" key="1">
    <source>
        <dbReference type="SAM" id="MobiDB-lite"/>
    </source>
</evidence>
<accession>A0A0L0HPC8</accession>
<evidence type="ECO:0000313" key="4">
    <source>
        <dbReference type="Proteomes" id="UP000053201"/>
    </source>
</evidence>
<reference evidence="3 4" key="1">
    <citation type="submission" date="2009-08" db="EMBL/GenBank/DDBJ databases">
        <title>The Genome Sequence of Spizellomyces punctatus strain DAOM BR117.</title>
        <authorList>
            <consortium name="The Broad Institute Genome Sequencing Platform"/>
            <person name="Russ C."/>
            <person name="Cuomo C."/>
            <person name="Shea T."/>
            <person name="Young S.K."/>
            <person name="Zeng Q."/>
            <person name="Koehrsen M."/>
            <person name="Haas B."/>
            <person name="Borodovsky M."/>
            <person name="Guigo R."/>
            <person name="Alvarado L."/>
            <person name="Berlin A."/>
            <person name="Bochicchio J."/>
            <person name="Borenstein D."/>
            <person name="Chapman S."/>
            <person name="Chen Z."/>
            <person name="Engels R."/>
            <person name="Freedman E."/>
            <person name="Gellesch M."/>
            <person name="Goldberg J."/>
            <person name="Griggs A."/>
            <person name="Gujja S."/>
            <person name="Heiman D."/>
            <person name="Hepburn T."/>
            <person name="Howarth C."/>
            <person name="Jen D."/>
            <person name="Larson L."/>
            <person name="Lewis B."/>
            <person name="Mehta T."/>
            <person name="Park D."/>
            <person name="Pearson M."/>
            <person name="Roberts A."/>
            <person name="Saif S."/>
            <person name="Shenoy N."/>
            <person name="Sisk P."/>
            <person name="Stolte C."/>
            <person name="Sykes S."/>
            <person name="Thomson T."/>
            <person name="Walk T."/>
            <person name="White J."/>
            <person name="Yandava C."/>
            <person name="Burger G."/>
            <person name="Gray M.W."/>
            <person name="Holland P.W.H."/>
            <person name="King N."/>
            <person name="Lang F.B.F."/>
            <person name="Roger A.J."/>
            <person name="Ruiz-Trillo I."/>
            <person name="Lander E."/>
            <person name="Nusbaum C."/>
        </authorList>
    </citation>
    <scope>NUCLEOTIDE SEQUENCE [LARGE SCALE GENOMIC DNA]</scope>
    <source>
        <strain evidence="3 4">DAOM BR117</strain>
    </source>
</reference>
<dbReference type="OrthoDB" id="10662804at2759"/>
<proteinExistence type="predicted"/>
<feature type="compositionally biased region" description="Basic and acidic residues" evidence="1">
    <location>
        <begin position="180"/>
        <end position="190"/>
    </location>
</feature>
<dbReference type="InterPro" id="IPR013087">
    <property type="entry name" value="Znf_C2H2_type"/>
</dbReference>
<dbReference type="EMBL" id="KQ257452">
    <property type="protein sequence ID" value="KND03261.1"/>
    <property type="molecule type" value="Genomic_DNA"/>
</dbReference>
<dbReference type="Proteomes" id="UP000053201">
    <property type="component" value="Unassembled WGS sequence"/>
</dbReference>
<dbReference type="Gene3D" id="3.30.160.60">
    <property type="entry name" value="Classic Zinc Finger"/>
    <property type="match status" value="1"/>
</dbReference>
<feature type="region of interest" description="Disordered" evidence="1">
    <location>
        <begin position="141"/>
        <end position="245"/>
    </location>
</feature>
<dbReference type="GeneID" id="27685906"/>
<name>A0A0L0HPC8_SPIPD</name>
<dbReference type="SMART" id="SM00355">
    <property type="entry name" value="ZnF_C2H2"/>
    <property type="match status" value="1"/>
</dbReference>
<dbReference type="InParanoid" id="A0A0L0HPC8"/>
<dbReference type="PROSITE" id="PS00028">
    <property type="entry name" value="ZINC_FINGER_C2H2_1"/>
    <property type="match status" value="1"/>
</dbReference>
<dbReference type="RefSeq" id="XP_016611300.1">
    <property type="nucleotide sequence ID" value="XM_016750604.1"/>
</dbReference>
<dbReference type="AlphaFoldDB" id="A0A0L0HPC8"/>
<feature type="region of interest" description="Disordered" evidence="1">
    <location>
        <begin position="1"/>
        <end position="32"/>
    </location>
</feature>
<feature type="compositionally biased region" description="Polar residues" evidence="1">
    <location>
        <begin position="160"/>
        <end position="179"/>
    </location>
</feature>
<dbReference type="SUPFAM" id="SSF57667">
    <property type="entry name" value="beta-beta-alpha zinc fingers"/>
    <property type="match status" value="1"/>
</dbReference>